<keyword evidence="5 9" id="KW-0067">ATP-binding</keyword>
<evidence type="ECO:0000259" key="10">
    <source>
        <dbReference type="PROSITE" id="PS51278"/>
    </source>
</evidence>
<dbReference type="CDD" id="cd01991">
    <property type="entry name" value="Asn_synthase_B_C"/>
    <property type="match status" value="1"/>
</dbReference>
<dbReference type="PIRSF" id="PIRSF001589">
    <property type="entry name" value="Asn_synthetase_glu-h"/>
    <property type="match status" value="1"/>
</dbReference>
<feature type="domain" description="Glutamine amidotransferase type-2" evidence="10">
    <location>
        <begin position="2"/>
        <end position="192"/>
    </location>
</feature>
<keyword evidence="8" id="KW-0061">Asparagine biosynthesis</keyword>
<dbReference type="PANTHER" id="PTHR43284:SF1">
    <property type="entry name" value="ASPARAGINE SYNTHETASE"/>
    <property type="match status" value="1"/>
</dbReference>
<evidence type="ECO:0000256" key="9">
    <source>
        <dbReference type="PIRSR" id="PIRSR001589-2"/>
    </source>
</evidence>
<dbReference type="GO" id="GO:0006529">
    <property type="term" value="P:asparagine biosynthetic process"/>
    <property type="evidence" value="ECO:0007669"/>
    <property type="project" value="UniProtKB-KW"/>
</dbReference>
<dbReference type="AlphaFoldDB" id="A0AA96DTC7"/>
<dbReference type="Gene3D" id="3.40.50.620">
    <property type="entry name" value="HUPs"/>
    <property type="match status" value="1"/>
</dbReference>
<evidence type="ECO:0000256" key="5">
    <source>
        <dbReference type="ARBA" id="ARBA00022840"/>
    </source>
</evidence>
<comment type="pathway">
    <text evidence="1">Amino-acid biosynthesis; L-asparagine biosynthesis; L-asparagine from L-aspartate (L-Gln route): step 1/1.</text>
</comment>
<evidence type="ECO:0000256" key="6">
    <source>
        <dbReference type="ARBA" id="ARBA00022962"/>
    </source>
</evidence>
<keyword evidence="6 8" id="KW-0315">Glutamine amidotransferase</keyword>
<evidence type="ECO:0000256" key="2">
    <source>
        <dbReference type="ARBA" id="ARBA00005752"/>
    </source>
</evidence>
<dbReference type="SUPFAM" id="SSF56235">
    <property type="entry name" value="N-terminal nucleophile aminohydrolases (Ntn hydrolases)"/>
    <property type="match status" value="1"/>
</dbReference>
<dbReference type="GO" id="GO:0005524">
    <property type="term" value="F:ATP binding"/>
    <property type="evidence" value="ECO:0007669"/>
    <property type="project" value="UniProtKB-KW"/>
</dbReference>
<comment type="similarity">
    <text evidence="2">Belongs to the asparagine synthetase family.</text>
</comment>
<evidence type="ECO:0000313" key="11">
    <source>
        <dbReference type="EMBL" id="WNL33952.1"/>
    </source>
</evidence>
<dbReference type="PANTHER" id="PTHR43284">
    <property type="entry name" value="ASPARAGINE SYNTHETASE (GLUTAMINE-HYDROLYZING)"/>
    <property type="match status" value="1"/>
</dbReference>
<organism evidence="11">
    <name type="scientific">Arcobacter cryaerophilus gv. pseudocryaerophilus</name>
    <dbReference type="NCBI Taxonomy" id="2933791"/>
    <lineage>
        <taxon>Bacteria</taxon>
        <taxon>Pseudomonadati</taxon>
        <taxon>Campylobacterota</taxon>
        <taxon>Epsilonproteobacteria</taxon>
        <taxon>Campylobacterales</taxon>
        <taxon>Arcobacteraceae</taxon>
        <taxon>Aliarcobacter</taxon>
    </lineage>
</organism>
<evidence type="ECO:0000256" key="8">
    <source>
        <dbReference type="PIRSR" id="PIRSR001589-1"/>
    </source>
</evidence>
<gene>
    <name evidence="11" type="primary">asnB</name>
    <name evidence="11" type="ORF">RMP68_10685</name>
</gene>
<dbReference type="EMBL" id="CP134856">
    <property type="protein sequence ID" value="WNL33952.1"/>
    <property type="molecule type" value="Genomic_DNA"/>
</dbReference>
<dbReference type="InterPro" id="IPR006426">
    <property type="entry name" value="Asn_synth_AEB"/>
</dbReference>
<evidence type="ECO:0000256" key="7">
    <source>
        <dbReference type="ARBA" id="ARBA00048741"/>
    </source>
</evidence>
<name>A0AA96DTC7_9BACT</name>
<dbReference type="InterPro" id="IPR017932">
    <property type="entry name" value="GATase_2_dom"/>
</dbReference>
<evidence type="ECO:0000256" key="4">
    <source>
        <dbReference type="ARBA" id="ARBA00022741"/>
    </source>
</evidence>
<dbReference type="RefSeq" id="WP_390870968.1">
    <property type="nucleotide sequence ID" value="NZ_CP128652.1"/>
</dbReference>
<feature type="binding site" evidence="9">
    <location>
        <position position="97"/>
    </location>
    <ligand>
        <name>L-glutamine</name>
        <dbReference type="ChEBI" id="CHEBI:58359"/>
    </ligand>
</feature>
<dbReference type="InterPro" id="IPR001962">
    <property type="entry name" value="Asn_synthase"/>
</dbReference>
<dbReference type="InterPro" id="IPR014729">
    <property type="entry name" value="Rossmann-like_a/b/a_fold"/>
</dbReference>
<dbReference type="InterPro" id="IPR051786">
    <property type="entry name" value="ASN_synthetase/amidase"/>
</dbReference>
<comment type="catalytic activity">
    <reaction evidence="7">
        <text>L-aspartate + L-glutamine + ATP + H2O = L-asparagine + L-glutamate + AMP + diphosphate + H(+)</text>
        <dbReference type="Rhea" id="RHEA:12228"/>
        <dbReference type="ChEBI" id="CHEBI:15377"/>
        <dbReference type="ChEBI" id="CHEBI:15378"/>
        <dbReference type="ChEBI" id="CHEBI:29985"/>
        <dbReference type="ChEBI" id="CHEBI:29991"/>
        <dbReference type="ChEBI" id="CHEBI:30616"/>
        <dbReference type="ChEBI" id="CHEBI:33019"/>
        <dbReference type="ChEBI" id="CHEBI:58048"/>
        <dbReference type="ChEBI" id="CHEBI:58359"/>
        <dbReference type="ChEBI" id="CHEBI:456215"/>
        <dbReference type="EC" id="6.3.5.4"/>
    </reaction>
</comment>
<dbReference type="GO" id="GO:0005829">
    <property type="term" value="C:cytosol"/>
    <property type="evidence" value="ECO:0007669"/>
    <property type="project" value="TreeGrafter"/>
</dbReference>
<protein>
    <recommendedName>
        <fullName evidence="3">asparagine synthase (glutamine-hydrolyzing)</fullName>
        <ecNumber evidence="3">6.3.5.4</ecNumber>
    </recommendedName>
</protein>
<accession>A0AA96DTC7</accession>
<keyword evidence="4 9" id="KW-0547">Nucleotide-binding</keyword>
<dbReference type="GO" id="GO:0004066">
    <property type="term" value="F:asparagine synthase (glutamine-hydrolyzing) activity"/>
    <property type="evidence" value="ECO:0007669"/>
    <property type="project" value="UniProtKB-EC"/>
</dbReference>
<evidence type="ECO:0000256" key="1">
    <source>
        <dbReference type="ARBA" id="ARBA00005187"/>
    </source>
</evidence>
<evidence type="ECO:0000256" key="3">
    <source>
        <dbReference type="ARBA" id="ARBA00012737"/>
    </source>
</evidence>
<sequence length="599" mass="70343">MCGISGIISKNKIEKDIIELMTDTIIHRGPDGFGYYYGEKFVFGHRRLSIVDLSDAGHQPMQYLNRYVITFNGEVYNHLELRIELEKNGYLFQSHTDTEVIMASYDFWGADCLSKFNGMWAFVIYDRLKDKYFMSRDRFGKKPFYYYKDQEKFIFGSEIKVILAHPDVESKPNLKFLDSYVQNGAKEYIKETAFENIFRFDFSSYFEGSLEDIFENFEQNKFWEIKPNLSHEKFDEEKAKKYAKQYYELLEDAVRIRLRADVKVGSALSGGLDSSSIVYLVNKLLKEQDKEELQETFSSVYKSDGTQECDESYFIDIMSLKLGVHSNQIEPKEDEIPSQIEKMIYMMENPPESTCMSGWHTFKLVASTDVKVTLDGQGADEQLGGYLPYLLNYVSSLSIVDMFSQSKKCLQIPNSSKYVFVGLCLGLYRVLFGEKFLKFTIKNIFKKDFEINFNKKLVDDINKNLITLIHYSDHVSMAFSIESRMPFMDYRLVEFLASVPACYKMRDGWTKYLARLAFDGKLPDEINWRKDKMGWPIPENYWFRGNLKEWFIKQINNSKLVKRYNMNIEKDLNSNINITKLIRYLNISKLEELFIKDEK</sequence>
<keyword evidence="8" id="KW-0028">Amino-acid biosynthesis</keyword>
<dbReference type="Gene3D" id="3.60.20.10">
    <property type="entry name" value="Glutamine Phosphoribosylpyrophosphate, subunit 1, domain 1"/>
    <property type="match status" value="1"/>
</dbReference>
<dbReference type="Pfam" id="PF13537">
    <property type="entry name" value="GATase_7"/>
    <property type="match status" value="1"/>
</dbReference>
<keyword evidence="11" id="KW-0436">Ligase</keyword>
<proteinExistence type="inferred from homology"/>
<dbReference type="Proteomes" id="UP001305220">
    <property type="component" value="Chromosome"/>
</dbReference>
<dbReference type="CDD" id="cd00712">
    <property type="entry name" value="AsnB"/>
    <property type="match status" value="1"/>
</dbReference>
<dbReference type="InterPro" id="IPR033738">
    <property type="entry name" value="AsnB_N"/>
</dbReference>
<dbReference type="NCBIfam" id="TIGR01536">
    <property type="entry name" value="asn_synth_AEB"/>
    <property type="match status" value="1"/>
</dbReference>
<dbReference type="EC" id="6.3.5.4" evidence="3"/>
<reference evidence="11" key="1">
    <citation type="submission" date="2023-09" db="EMBL/GenBank/DDBJ databases">
        <title>Arcobacter tbilisiensis sp. nov. isolated from chicken meat in Tbilisi, Georgia.</title>
        <authorList>
            <person name="Matthias R."/>
            <person name="Zautner A.E."/>
        </authorList>
    </citation>
    <scope>NUCLEOTIDE SEQUENCE</scope>
    <source>
        <strain evidence="11">LEO 62</strain>
    </source>
</reference>
<dbReference type="InterPro" id="IPR029055">
    <property type="entry name" value="Ntn_hydrolases_N"/>
</dbReference>
<dbReference type="SUPFAM" id="SSF52402">
    <property type="entry name" value="Adenine nucleotide alpha hydrolases-like"/>
    <property type="match status" value="1"/>
</dbReference>
<feature type="active site" description="For GATase activity" evidence="8">
    <location>
        <position position="2"/>
    </location>
</feature>
<dbReference type="Pfam" id="PF00733">
    <property type="entry name" value="Asn_synthase"/>
    <property type="match status" value="1"/>
</dbReference>
<dbReference type="PROSITE" id="PS51278">
    <property type="entry name" value="GATASE_TYPE_2"/>
    <property type="match status" value="1"/>
</dbReference>